<dbReference type="Pfam" id="PF19359">
    <property type="entry name" value="DUF5936"/>
    <property type="match status" value="1"/>
</dbReference>
<dbReference type="GO" id="GO:0005886">
    <property type="term" value="C:plasma membrane"/>
    <property type="evidence" value="ECO:0007669"/>
    <property type="project" value="UniProtKB-SubCell"/>
</dbReference>
<reference evidence="9 10" key="1">
    <citation type="submission" date="2013-08" db="EMBL/GenBank/DDBJ databases">
        <title>The genome sequence of Knoellia subterranea.</title>
        <authorList>
            <person name="Zhu W."/>
            <person name="Wang G."/>
        </authorList>
    </citation>
    <scope>NUCLEOTIDE SEQUENCE [LARGE SCALE GENOMIC DNA]</scope>
    <source>
        <strain evidence="9 10">KCTC 19937</strain>
    </source>
</reference>
<evidence type="ECO:0000313" key="10">
    <source>
        <dbReference type="Proteomes" id="UP000030011"/>
    </source>
</evidence>
<dbReference type="Pfam" id="PF00482">
    <property type="entry name" value="T2SSF"/>
    <property type="match status" value="1"/>
</dbReference>
<dbReference type="InterPro" id="IPR042094">
    <property type="entry name" value="T2SS_GspF_sf"/>
</dbReference>
<name>A0A0A0JQJ7_9MICO</name>
<feature type="transmembrane region" description="Helical" evidence="6">
    <location>
        <begin position="112"/>
        <end position="130"/>
    </location>
</feature>
<keyword evidence="2" id="KW-1003">Cell membrane</keyword>
<evidence type="ECO:0000256" key="3">
    <source>
        <dbReference type="ARBA" id="ARBA00022692"/>
    </source>
</evidence>
<sequence>MVATLAVVLLLRGYQLLRTDADVGLSADEVLYLNKSARERAGSQSALMALSYKLVPKLRSALPRNAVRWLQQQVDMAGRPKGLDVDSVLAKFVMWGLVLTPIFVIGVLRGELLYIVLPVVIVGILPLAQLSGMARKRREAIDRDLPDFLDVLAVTVSAGLGFRSALSTVADRFGGAISDEITTVLHQITNGASVRSAFAAMRDRTRSEPVNEFVTAYLQAEELGAPLADTLNQIAADIRRGTAQRMRQRASKIEPRISLVMTMVLIPGALVILVGGMVLAMGADQLGGMFGG</sequence>
<comment type="caution">
    <text evidence="9">The sequence shown here is derived from an EMBL/GenBank/DDBJ whole genome shotgun (WGS) entry which is preliminary data.</text>
</comment>
<keyword evidence="10" id="KW-1185">Reference proteome</keyword>
<dbReference type="eggNOG" id="COG2064">
    <property type="taxonomic scope" value="Bacteria"/>
</dbReference>
<evidence type="ECO:0000256" key="4">
    <source>
        <dbReference type="ARBA" id="ARBA00022989"/>
    </source>
</evidence>
<dbReference type="InterPro" id="IPR045980">
    <property type="entry name" value="DUF5936"/>
</dbReference>
<dbReference type="PANTHER" id="PTHR35007:SF2">
    <property type="entry name" value="PILUS ASSEMBLE PROTEIN"/>
    <property type="match status" value="1"/>
</dbReference>
<proteinExistence type="predicted"/>
<protein>
    <submittedName>
        <fullName evidence="9">Membrane protein</fullName>
    </submittedName>
</protein>
<dbReference type="AlphaFoldDB" id="A0A0A0JQJ7"/>
<dbReference type="Gene3D" id="1.20.81.30">
    <property type="entry name" value="Type II secretion system (T2SS), domain F"/>
    <property type="match status" value="1"/>
</dbReference>
<dbReference type="InterPro" id="IPR018076">
    <property type="entry name" value="T2SS_GspF_dom"/>
</dbReference>
<dbReference type="STRING" id="1385521.N803_11320"/>
<evidence type="ECO:0000256" key="2">
    <source>
        <dbReference type="ARBA" id="ARBA00022475"/>
    </source>
</evidence>
<evidence type="ECO:0000256" key="5">
    <source>
        <dbReference type="ARBA" id="ARBA00023136"/>
    </source>
</evidence>
<evidence type="ECO:0000313" key="9">
    <source>
        <dbReference type="EMBL" id="KGN38312.1"/>
    </source>
</evidence>
<evidence type="ECO:0000256" key="6">
    <source>
        <dbReference type="SAM" id="Phobius"/>
    </source>
</evidence>
<feature type="domain" description="Type II secretion system protein GspF" evidence="7">
    <location>
        <begin position="148"/>
        <end position="274"/>
    </location>
</feature>
<gene>
    <name evidence="9" type="ORF">N803_11320</name>
</gene>
<organism evidence="9 10">
    <name type="scientific">Knoellia subterranea KCTC 19937</name>
    <dbReference type="NCBI Taxonomy" id="1385521"/>
    <lineage>
        <taxon>Bacteria</taxon>
        <taxon>Bacillati</taxon>
        <taxon>Actinomycetota</taxon>
        <taxon>Actinomycetes</taxon>
        <taxon>Micrococcales</taxon>
        <taxon>Intrasporangiaceae</taxon>
        <taxon>Knoellia</taxon>
    </lineage>
</organism>
<evidence type="ECO:0000256" key="1">
    <source>
        <dbReference type="ARBA" id="ARBA00004651"/>
    </source>
</evidence>
<keyword evidence="4 6" id="KW-1133">Transmembrane helix</keyword>
<evidence type="ECO:0000259" key="7">
    <source>
        <dbReference type="Pfam" id="PF00482"/>
    </source>
</evidence>
<dbReference type="Proteomes" id="UP000030011">
    <property type="component" value="Unassembled WGS sequence"/>
</dbReference>
<comment type="subcellular location">
    <subcellularLocation>
        <location evidence="1">Cell membrane</location>
        <topology evidence="1">Multi-pass membrane protein</topology>
    </subcellularLocation>
</comment>
<accession>A0A0A0JQJ7</accession>
<feature type="transmembrane region" description="Helical" evidence="6">
    <location>
        <begin position="257"/>
        <end position="283"/>
    </location>
</feature>
<keyword evidence="5 6" id="KW-0472">Membrane</keyword>
<dbReference type="EMBL" id="AVPK01000003">
    <property type="protein sequence ID" value="KGN38312.1"/>
    <property type="molecule type" value="Genomic_DNA"/>
</dbReference>
<evidence type="ECO:0000259" key="8">
    <source>
        <dbReference type="Pfam" id="PF19359"/>
    </source>
</evidence>
<keyword evidence="3 6" id="KW-0812">Transmembrane</keyword>
<feature type="domain" description="DUF5936" evidence="8">
    <location>
        <begin position="2"/>
        <end position="119"/>
    </location>
</feature>
<dbReference type="PANTHER" id="PTHR35007">
    <property type="entry name" value="INTEGRAL MEMBRANE PROTEIN-RELATED"/>
    <property type="match status" value="1"/>
</dbReference>
<feature type="transmembrane region" description="Helical" evidence="6">
    <location>
        <begin position="88"/>
        <end position="106"/>
    </location>
</feature>